<dbReference type="PANTHER" id="PTHR46112">
    <property type="entry name" value="AMINOPEPTIDASE"/>
    <property type="match status" value="1"/>
</dbReference>
<dbReference type="GO" id="GO:0016787">
    <property type="term" value="F:hydrolase activity"/>
    <property type="evidence" value="ECO:0007669"/>
    <property type="project" value="UniProtKB-KW"/>
</dbReference>
<accession>A0A1I0Y1N7</accession>
<feature type="region of interest" description="Disordered" evidence="1">
    <location>
        <begin position="419"/>
        <end position="438"/>
    </location>
</feature>
<dbReference type="EMBL" id="FOJU01000004">
    <property type="protein sequence ID" value="SFB06378.1"/>
    <property type="molecule type" value="Genomic_DNA"/>
</dbReference>
<keyword evidence="5" id="KW-1185">Reference proteome</keyword>
<dbReference type="SUPFAM" id="SSF53092">
    <property type="entry name" value="Creatinase/prolidase N-terminal domain"/>
    <property type="match status" value="1"/>
</dbReference>
<dbReference type="Pfam" id="PF01321">
    <property type="entry name" value="Creatinase_N"/>
    <property type="match status" value="1"/>
</dbReference>
<dbReference type="InterPro" id="IPR000587">
    <property type="entry name" value="Creatinase_N"/>
</dbReference>
<organism evidence="4 5">
    <name type="scientific">Poseidonocella pacifica</name>
    <dbReference type="NCBI Taxonomy" id="871651"/>
    <lineage>
        <taxon>Bacteria</taxon>
        <taxon>Pseudomonadati</taxon>
        <taxon>Pseudomonadota</taxon>
        <taxon>Alphaproteobacteria</taxon>
        <taxon>Rhodobacterales</taxon>
        <taxon>Roseobacteraceae</taxon>
        <taxon>Poseidonocella</taxon>
    </lineage>
</organism>
<keyword evidence="4" id="KW-0378">Hydrolase</keyword>
<dbReference type="Pfam" id="PF00557">
    <property type="entry name" value="Peptidase_M24"/>
    <property type="match status" value="1"/>
</dbReference>
<evidence type="ECO:0000259" key="2">
    <source>
        <dbReference type="Pfam" id="PF00557"/>
    </source>
</evidence>
<dbReference type="CDD" id="cd01066">
    <property type="entry name" value="APP_MetAP"/>
    <property type="match status" value="1"/>
</dbReference>
<dbReference type="PANTHER" id="PTHR46112:SF2">
    <property type="entry name" value="XAA-PRO AMINOPEPTIDASE P-RELATED"/>
    <property type="match status" value="1"/>
</dbReference>
<dbReference type="SUPFAM" id="SSF55920">
    <property type="entry name" value="Creatinase/aminopeptidase"/>
    <property type="match status" value="1"/>
</dbReference>
<evidence type="ECO:0000313" key="4">
    <source>
        <dbReference type="EMBL" id="SFB06378.1"/>
    </source>
</evidence>
<feature type="domain" description="Creatinase N-terminal" evidence="3">
    <location>
        <begin position="16"/>
        <end position="161"/>
    </location>
</feature>
<dbReference type="InterPro" id="IPR036005">
    <property type="entry name" value="Creatinase/aminopeptidase-like"/>
</dbReference>
<dbReference type="RefSeq" id="WP_245752640.1">
    <property type="nucleotide sequence ID" value="NZ_FOJU01000004.1"/>
</dbReference>
<protein>
    <submittedName>
        <fullName evidence="4">Ectoine hydrolase</fullName>
    </submittedName>
</protein>
<feature type="domain" description="Peptidase M24" evidence="2">
    <location>
        <begin position="170"/>
        <end position="377"/>
    </location>
</feature>
<dbReference type="InterPro" id="IPR050659">
    <property type="entry name" value="Peptidase_M24B"/>
</dbReference>
<dbReference type="STRING" id="871651.SAMN05421688_2676"/>
<evidence type="ECO:0000313" key="5">
    <source>
        <dbReference type="Proteomes" id="UP000198796"/>
    </source>
</evidence>
<dbReference type="Gene3D" id="3.40.350.10">
    <property type="entry name" value="Creatinase/prolidase N-terminal domain"/>
    <property type="match status" value="1"/>
</dbReference>
<sequence length="438" mass="49077">MIRKDIPFTAFEYQRRLARTRVAMEAAGLDVMYVTDPSNMAWLTGYDGWSFYVHQGVIVLKDADPVWWGRRMDANGAYRTCWMEADRVCGYSDDYVQSTERHPMQDLAHRMSDFGVSADARIGLEMDNYYFSAKAFEVLQKALPQAEFQDATALVNWQRAIKSDEEIVFMRRAAKISEKIVDGLWERVEVGVAKNEVVAEAYRDAIRGVDGDWGDYPAIVPMLPSGADAAAPHLTWNGQTFANGEATFFEISGCYRRYHAPFCRTIFLGTPPEEIRRAEAALVEGLEAGLLAARAGNRACDIANALALPLERAGIERGARCGYSVGLSYPPDWGERTVSLRAEDETVLMAGMTFHFMPGLWMRDWGMEITESILIREDGAAETLCNRPRRMFVKENEQAIPRPADIGGSDRLPHDFIGFESGNDRMAGKPTFGSGRKN</sequence>
<evidence type="ECO:0000256" key="1">
    <source>
        <dbReference type="SAM" id="MobiDB-lite"/>
    </source>
</evidence>
<dbReference type="InterPro" id="IPR029149">
    <property type="entry name" value="Creatin/AminoP/Spt16_N"/>
</dbReference>
<evidence type="ECO:0000259" key="3">
    <source>
        <dbReference type="Pfam" id="PF01321"/>
    </source>
</evidence>
<dbReference type="Gene3D" id="3.90.230.10">
    <property type="entry name" value="Creatinase/methionine aminopeptidase superfamily"/>
    <property type="match status" value="1"/>
</dbReference>
<name>A0A1I0Y1N7_9RHOB</name>
<dbReference type="AlphaFoldDB" id="A0A1I0Y1N7"/>
<dbReference type="Proteomes" id="UP000198796">
    <property type="component" value="Unassembled WGS sequence"/>
</dbReference>
<gene>
    <name evidence="4" type="ORF">SAMN05421688_2676</name>
</gene>
<dbReference type="InterPro" id="IPR000994">
    <property type="entry name" value="Pept_M24"/>
</dbReference>
<reference evidence="4 5" key="1">
    <citation type="submission" date="2016-10" db="EMBL/GenBank/DDBJ databases">
        <authorList>
            <person name="de Groot N.N."/>
        </authorList>
    </citation>
    <scope>NUCLEOTIDE SEQUENCE [LARGE SCALE GENOMIC DNA]</scope>
    <source>
        <strain evidence="4 5">DSM 29316</strain>
    </source>
</reference>
<proteinExistence type="predicted"/>